<dbReference type="AlphaFoldDB" id="A0A507QUV7"/>
<dbReference type="Proteomes" id="UP000319663">
    <property type="component" value="Unassembled WGS sequence"/>
</dbReference>
<keyword evidence="3" id="KW-1185">Reference proteome</keyword>
<dbReference type="EMBL" id="VIFY01000097">
    <property type="protein sequence ID" value="TQB70723.1"/>
    <property type="molecule type" value="Genomic_DNA"/>
</dbReference>
<proteinExistence type="predicted"/>
<comment type="caution">
    <text evidence="2">The sequence shown here is derived from an EMBL/GenBank/DDBJ whole genome shotgun (WGS) entry which is preliminary data.</text>
</comment>
<evidence type="ECO:0000313" key="3">
    <source>
        <dbReference type="Proteomes" id="UP000319663"/>
    </source>
</evidence>
<organism evidence="2 3">
    <name type="scientific">Monascus purpureus</name>
    <name type="common">Red mold</name>
    <name type="synonym">Monascus anka</name>
    <dbReference type="NCBI Taxonomy" id="5098"/>
    <lineage>
        <taxon>Eukaryota</taxon>
        <taxon>Fungi</taxon>
        <taxon>Dikarya</taxon>
        <taxon>Ascomycota</taxon>
        <taxon>Pezizomycotina</taxon>
        <taxon>Eurotiomycetes</taxon>
        <taxon>Eurotiomycetidae</taxon>
        <taxon>Eurotiales</taxon>
        <taxon>Aspergillaceae</taxon>
        <taxon>Monascus</taxon>
    </lineage>
</organism>
<evidence type="ECO:0000313" key="2">
    <source>
        <dbReference type="EMBL" id="TQB70723.1"/>
    </source>
</evidence>
<dbReference type="OrthoDB" id="4509550at2759"/>
<name>A0A507QUV7_MONPU</name>
<sequence length="103" mass="11884">MDKATAETETQADTDTETLVSHGEHSNPHKPEPDCKSNSNEKYNDNSLKSKLRRFFRRKAREIREQWDDWAVLMPAKSHLDSEYNFPAGRWAGMPPEMAESTC</sequence>
<gene>
    <name evidence="2" type="ORF">MPDQ_008134</name>
</gene>
<feature type="region of interest" description="Disordered" evidence="1">
    <location>
        <begin position="1"/>
        <end position="47"/>
    </location>
</feature>
<feature type="compositionally biased region" description="Basic and acidic residues" evidence="1">
    <location>
        <begin position="22"/>
        <end position="35"/>
    </location>
</feature>
<reference evidence="2 3" key="1">
    <citation type="submission" date="2019-06" db="EMBL/GenBank/DDBJ databases">
        <title>Wine fermentation using esterase from Monascus purpureus.</title>
        <authorList>
            <person name="Geng C."/>
            <person name="Zhang Y."/>
        </authorList>
    </citation>
    <scope>NUCLEOTIDE SEQUENCE [LARGE SCALE GENOMIC DNA]</scope>
    <source>
        <strain evidence="2">HQ1</strain>
    </source>
</reference>
<accession>A0A507QUV7</accession>
<protein>
    <submittedName>
        <fullName evidence="2">Uncharacterized protein</fullName>
    </submittedName>
</protein>
<evidence type="ECO:0000256" key="1">
    <source>
        <dbReference type="SAM" id="MobiDB-lite"/>
    </source>
</evidence>